<evidence type="ECO:0008006" key="4">
    <source>
        <dbReference type="Google" id="ProtNLM"/>
    </source>
</evidence>
<dbReference type="InParanoid" id="A0A194WYN6"/>
<evidence type="ECO:0000313" key="3">
    <source>
        <dbReference type="Proteomes" id="UP000070700"/>
    </source>
</evidence>
<sequence length="364" mass="41701">MAGRKRKAVADASETPATRRHSGRVAKARVTYQESHSDVEDDQSDDDFKAQESEAEKPQSDDEFDEAADDAESDAPEADDDGSDDEYEKKLKKEGWKKKKGKDGKWEMVMDVPKAKDAGNMPYEDKKIHPNTMDFLKDLKKNNRREWLKFHDAVFRQAEKDFHTFVEELSPIVSEKDPTIPELPIKDVIYRIYRDVRFSSDPTPYKPYFSVTWSRTGRKGPYAHYYLHVQPNGESFFGGGYYASDNLTLACLREDIDQQPHQFKSILMGEKLRKTFFPGAGKDEKKVIAAFCKMSGGNALKTKPKGYDADHKDVNLLKLRNFVMSRKISDEEMLSKNVLEVVADIVEAIEPFITYLNNVVMPDR</sequence>
<dbReference type="InterPro" id="IPR012808">
    <property type="entry name" value="CHP02453"/>
</dbReference>
<proteinExistence type="predicted"/>
<dbReference type="Proteomes" id="UP000070700">
    <property type="component" value="Unassembled WGS sequence"/>
</dbReference>
<gene>
    <name evidence="2" type="ORF">LY89DRAFT_721664</name>
</gene>
<reference evidence="2 3" key="1">
    <citation type="submission" date="2015-10" db="EMBL/GenBank/DDBJ databases">
        <title>Full genome of DAOMC 229536 Phialocephala scopiformis, a fungal endophyte of spruce producing the potent anti-insectan compound rugulosin.</title>
        <authorList>
            <consortium name="DOE Joint Genome Institute"/>
            <person name="Walker A.K."/>
            <person name="Frasz S.L."/>
            <person name="Seifert K.A."/>
            <person name="Miller J.D."/>
            <person name="Mondo S.J."/>
            <person name="Labutti K."/>
            <person name="Lipzen A."/>
            <person name="Dockter R."/>
            <person name="Kennedy M."/>
            <person name="Grigoriev I.V."/>
            <person name="Spatafora J.W."/>
        </authorList>
    </citation>
    <scope>NUCLEOTIDE SEQUENCE [LARGE SCALE GENOMIC DNA]</scope>
    <source>
        <strain evidence="2 3">CBS 120377</strain>
    </source>
</reference>
<dbReference type="OrthoDB" id="2537769at2759"/>
<protein>
    <recommendedName>
        <fullName evidence="4">DUF2461 domain-containing protein</fullName>
    </recommendedName>
</protein>
<dbReference type="AlphaFoldDB" id="A0A194WYN6"/>
<keyword evidence="3" id="KW-1185">Reference proteome</keyword>
<feature type="compositionally biased region" description="Basic residues" evidence="1">
    <location>
        <begin position="18"/>
        <end position="27"/>
    </location>
</feature>
<feature type="compositionally biased region" description="Acidic residues" evidence="1">
    <location>
        <begin position="61"/>
        <end position="86"/>
    </location>
</feature>
<accession>A0A194WYN6</accession>
<dbReference type="KEGG" id="psco:LY89DRAFT_721664"/>
<evidence type="ECO:0000256" key="1">
    <source>
        <dbReference type="SAM" id="MobiDB-lite"/>
    </source>
</evidence>
<dbReference type="NCBIfam" id="TIGR02453">
    <property type="entry name" value="TIGR02453 family protein"/>
    <property type="match status" value="1"/>
</dbReference>
<dbReference type="PANTHER" id="PTHR36452:SF1">
    <property type="entry name" value="DUF2461 DOMAIN-CONTAINING PROTEIN"/>
    <property type="match status" value="1"/>
</dbReference>
<feature type="compositionally biased region" description="Basic and acidic residues" evidence="1">
    <location>
        <begin position="46"/>
        <end position="60"/>
    </location>
</feature>
<name>A0A194WYN6_MOLSC</name>
<organism evidence="2 3">
    <name type="scientific">Mollisia scopiformis</name>
    <name type="common">Conifer needle endophyte fungus</name>
    <name type="synonym">Phialocephala scopiformis</name>
    <dbReference type="NCBI Taxonomy" id="149040"/>
    <lineage>
        <taxon>Eukaryota</taxon>
        <taxon>Fungi</taxon>
        <taxon>Dikarya</taxon>
        <taxon>Ascomycota</taxon>
        <taxon>Pezizomycotina</taxon>
        <taxon>Leotiomycetes</taxon>
        <taxon>Helotiales</taxon>
        <taxon>Mollisiaceae</taxon>
        <taxon>Mollisia</taxon>
    </lineage>
</organism>
<dbReference type="EMBL" id="KQ947423">
    <property type="protein sequence ID" value="KUJ12804.1"/>
    <property type="molecule type" value="Genomic_DNA"/>
</dbReference>
<dbReference type="RefSeq" id="XP_018067159.1">
    <property type="nucleotide sequence ID" value="XM_018218662.1"/>
</dbReference>
<dbReference type="Pfam" id="PF09365">
    <property type="entry name" value="DUF2461"/>
    <property type="match status" value="1"/>
</dbReference>
<dbReference type="GeneID" id="28828388"/>
<dbReference type="PANTHER" id="PTHR36452">
    <property type="entry name" value="CHROMOSOME 12, WHOLE GENOME SHOTGUN SEQUENCE"/>
    <property type="match status" value="1"/>
</dbReference>
<evidence type="ECO:0000313" key="2">
    <source>
        <dbReference type="EMBL" id="KUJ12804.1"/>
    </source>
</evidence>
<feature type="region of interest" description="Disordered" evidence="1">
    <location>
        <begin position="1"/>
        <end position="94"/>
    </location>
</feature>